<dbReference type="KEGG" id="mgl:MGL_0675"/>
<dbReference type="FunCoup" id="A8PUF6">
    <property type="interactions" value="469"/>
</dbReference>
<comment type="pathway">
    <text evidence="3">tRNA modification; 5-methoxycarbonylmethyl-2-thiouridine-tRNA biosynthesis.</text>
</comment>
<dbReference type="InterPro" id="IPR008728">
    <property type="entry name" value="Elongator_complex_protein_4"/>
</dbReference>
<evidence type="ECO:0000256" key="8">
    <source>
        <dbReference type="ARBA" id="ARBA00023242"/>
    </source>
</evidence>
<dbReference type="Gene3D" id="3.40.50.300">
    <property type="entry name" value="P-loop containing nucleotide triphosphate hydrolases"/>
    <property type="match status" value="1"/>
</dbReference>
<dbReference type="OMA" id="YAGHANI"/>
<keyword evidence="8" id="KW-0539">Nucleus</keyword>
<comment type="caution">
    <text evidence="10">The sequence shown here is derived from an EMBL/GenBank/DDBJ whole genome shotgun (WGS) entry which is preliminary data.</text>
</comment>
<keyword evidence="7" id="KW-0819">tRNA processing</keyword>
<dbReference type="Proteomes" id="UP000008837">
    <property type="component" value="Unassembled WGS sequence"/>
</dbReference>
<feature type="compositionally biased region" description="Low complexity" evidence="9">
    <location>
        <begin position="466"/>
        <end position="479"/>
    </location>
</feature>
<dbReference type="GO" id="GO:0002098">
    <property type="term" value="P:tRNA wobble uridine modification"/>
    <property type="evidence" value="ECO:0007669"/>
    <property type="project" value="InterPro"/>
</dbReference>
<accession>A8PUF6</accession>
<dbReference type="OrthoDB" id="289162at2759"/>
<dbReference type="EMBL" id="AAYY01000002">
    <property type="protein sequence ID" value="EDP44868.1"/>
    <property type="molecule type" value="Genomic_DNA"/>
</dbReference>
<evidence type="ECO:0000256" key="5">
    <source>
        <dbReference type="ARBA" id="ARBA00020265"/>
    </source>
</evidence>
<name>A8PUF6_MALGO</name>
<keyword evidence="11" id="KW-1185">Reference proteome</keyword>
<dbReference type="GO" id="GO:0005737">
    <property type="term" value="C:cytoplasm"/>
    <property type="evidence" value="ECO:0007669"/>
    <property type="project" value="UniProtKB-SubCell"/>
</dbReference>
<feature type="compositionally biased region" description="Polar residues" evidence="9">
    <location>
        <begin position="433"/>
        <end position="443"/>
    </location>
</feature>
<feature type="compositionally biased region" description="Low complexity" evidence="9">
    <location>
        <begin position="138"/>
        <end position="152"/>
    </location>
</feature>
<evidence type="ECO:0000256" key="1">
    <source>
        <dbReference type="ARBA" id="ARBA00004123"/>
    </source>
</evidence>
<dbReference type="InterPro" id="IPR027417">
    <property type="entry name" value="P-loop_NTPase"/>
</dbReference>
<feature type="region of interest" description="Disordered" evidence="9">
    <location>
        <begin position="422"/>
        <end position="546"/>
    </location>
</feature>
<evidence type="ECO:0000313" key="10">
    <source>
        <dbReference type="EMBL" id="EDP44868.1"/>
    </source>
</evidence>
<evidence type="ECO:0000313" key="11">
    <source>
        <dbReference type="Proteomes" id="UP000008837"/>
    </source>
</evidence>
<dbReference type="STRING" id="425265.A8PUF6"/>
<gene>
    <name evidence="10" type="ORF">MGL_0675</name>
</gene>
<keyword evidence="6" id="KW-0963">Cytoplasm</keyword>
<dbReference type="InParanoid" id="A8PUF6"/>
<protein>
    <recommendedName>
        <fullName evidence="5">Elongator complex protein 4</fullName>
    </recommendedName>
</protein>
<dbReference type="Pfam" id="PF05625">
    <property type="entry name" value="PAXNEB"/>
    <property type="match status" value="1"/>
</dbReference>
<evidence type="ECO:0000256" key="9">
    <source>
        <dbReference type="SAM" id="MobiDB-lite"/>
    </source>
</evidence>
<dbReference type="AlphaFoldDB" id="A8PUF6"/>
<dbReference type="UniPathway" id="UPA00988"/>
<dbReference type="VEuPathDB" id="FungiDB:MGL_0675"/>
<dbReference type="GO" id="GO:0033588">
    <property type="term" value="C:elongator holoenzyme complex"/>
    <property type="evidence" value="ECO:0007669"/>
    <property type="project" value="InterPro"/>
</dbReference>
<sequence length="546" mass="58122">MSAFRRFTSSPSHARKAPEGVRSAPYDAPVPLLSTGIPALDDIMCGGGILAGSMLAFVPCASTANESAAMLGAPMLGGDLHATYDDAAYSAAEAYTDLFLGYVTAEGLASHHVNVVIGESAEAFVSQLMSQADESEETSSSAGSKVSASSSSKPKDSTHVAEDMQRMKIAWRYGQQPREMRKHSLPSATTSHVFDLSRRISPDTIRQAKAEQQLTTVSLDTEDPFRVAWDAILQAVEHCKIASHTRTPVLRIDLRAFGSPMWMSPSTHSAEAIRFLLRLRSLARTLSMPMPGSTIPPIPTLVSLSLSSHVYTFRKDAQQGINLAHRLMHLMDGCIGLSSFAAMPGLSDIFPDFMGAVRVYKTPSIGTLTNPSLRASILRGMGAGASLESGANEGGAGGGENNLAFKIKRKRIAIETLHLDTDGGVNERRTTPHPFSTSHSVGVTSAEAETAGAKHSDRSLSSRSTVPAPVSASMSSSADAHADERQAASPQVRSPSPSQPQPQSQQPATRSGPRLFTGLGDLRQRGLHVAKDASFPSVGRPQDYEF</sequence>
<feature type="compositionally biased region" description="Low complexity" evidence="9">
    <location>
        <begin position="487"/>
        <end position="508"/>
    </location>
</feature>
<comment type="subcellular location">
    <subcellularLocation>
        <location evidence="2">Cytoplasm</location>
    </subcellularLocation>
    <subcellularLocation>
        <location evidence="1">Nucleus</location>
    </subcellularLocation>
</comment>
<feature type="region of interest" description="Disordered" evidence="9">
    <location>
        <begin position="1"/>
        <end position="22"/>
    </location>
</feature>
<comment type="similarity">
    <text evidence="4">Belongs to the ELP4 family.</text>
</comment>
<dbReference type="CDD" id="cd19494">
    <property type="entry name" value="Elp4"/>
    <property type="match status" value="1"/>
</dbReference>
<feature type="region of interest" description="Disordered" evidence="9">
    <location>
        <begin position="128"/>
        <end position="161"/>
    </location>
</feature>
<proteinExistence type="inferred from homology"/>
<dbReference type="GO" id="GO:0008023">
    <property type="term" value="C:transcription elongation factor complex"/>
    <property type="evidence" value="ECO:0007669"/>
    <property type="project" value="TreeGrafter"/>
</dbReference>
<evidence type="ECO:0000256" key="7">
    <source>
        <dbReference type="ARBA" id="ARBA00022694"/>
    </source>
</evidence>
<organism evidence="10 11">
    <name type="scientific">Malassezia globosa (strain ATCC MYA-4612 / CBS 7966)</name>
    <name type="common">Dandruff-associated fungus</name>
    <dbReference type="NCBI Taxonomy" id="425265"/>
    <lineage>
        <taxon>Eukaryota</taxon>
        <taxon>Fungi</taxon>
        <taxon>Dikarya</taxon>
        <taxon>Basidiomycota</taxon>
        <taxon>Ustilaginomycotina</taxon>
        <taxon>Malasseziomycetes</taxon>
        <taxon>Malasseziales</taxon>
        <taxon>Malasseziaceae</taxon>
        <taxon>Malassezia</taxon>
    </lineage>
</organism>
<evidence type="ECO:0000256" key="6">
    <source>
        <dbReference type="ARBA" id="ARBA00022490"/>
    </source>
</evidence>
<evidence type="ECO:0000256" key="2">
    <source>
        <dbReference type="ARBA" id="ARBA00004496"/>
    </source>
</evidence>
<dbReference type="RefSeq" id="XP_001732082.1">
    <property type="nucleotide sequence ID" value="XM_001732030.1"/>
</dbReference>
<evidence type="ECO:0000256" key="3">
    <source>
        <dbReference type="ARBA" id="ARBA00005043"/>
    </source>
</evidence>
<dbReference type="GeneID" id="5856388"/>
<dbReference type="PANTHER" id="PTHR12896:SF1">
    <property type="entry name" value="ELONGATOR COMPLEX PROTEIN 4"/>
    <property type="match status" value="1"/>
</dbReference>
<dbReference type="PANTHER" id="PTHR12896">
    <property type="entry name" value="PAX6 NEIGHBOR PROTEIN PAXNEB"/>
    <property type="match status" value="1"/>
</dbReference>
<evidence type="ECO:0000256" key="4">
    <source>
        <dbReference type="ARBA" id="ARBA00007573"/>
    </source>
</evidence>
<reference evidence="10 11" key="1">
    <citation type="journal article" date="2007" name="Proc. Natl. Acad. Sci. U.S.A.">
        <title>Dandruff-associated Malassezia genomes reveal convergent and divergent virulence traits shared with plant and human fungal pathogens.</title>
        <authorList>
            <person name="Xu J."/>
            <person name="Saunders C.W."/>
            <person name="Hu P."/>
            <person name="Grant R.A."/>
            <person name="Boekhout T."/>
            <person name="Kuramae E.E."/>
            <person name="Kronstad J.W."/>
            <person name="Deangelis Y.M."/>
            <person name="Reeder N.L."/>
            <person name="Johnstone K.R."/>
            <person name="Leland M."/>
            <person name="Fieno A.M."/>
            <person name="Begley W.M."/>
            <person name="Sun Y."/>
            <person name="Lacey M.P."/>
            <person name="Chaudhary T."/>
            <person name="Keough T."/>
            <person name="Chu L."/>
            <person name="Sears R."/>
            <person name="Yuan B."/>
            <person name="Dawson T.L.Jr."/>
        </authorList>
    </citation>
    <scope>NUCLEOTIDE SEQUENCE [LARGE SCALE GENOMIC DNA]</scope>
    <source>
        <strain evidence="11">ATCC MYA-4612 / CBS 7966</strain>
    </source>
</reference>